<feature type="transmembrane region" description="Helical" evidence="6">
    <location>
        <begin position="436"/>
        <end position="461"/>
    </location>
</feature>
<evidence type="ECO:0000313" key="9">
    <source>
        <dbReference type="Proteomes" id="UP000622604"/>
    </source>
</evidence>
<keyword evidence="2" id="KW-1003">Cell membrane</keyword>
<feature type="transmembrane region" description="Helical" evidence="6">
    <location>
        <begin position="287"/>
        <end position="307"/>
    </location>
</feature>
<feature type="transmembrane region" description="Helical" evidence="6">
    <location>
        <begin position="696"/>
        <end position="717"/>
    </location>
</feature>
<feature type="transmembrane region" description="Helical" evidence="6">
    <location>
        <begin position="313"/>
        <end position="335"/>
    </location>
</feature>
<organism evidence="8 9">
    <name type="scientific">Paraglaciecola chathamensis</name>
    <dbReference type="NCBI Taxonomy" id="368405"/>
    <lineage>
        <taxon>Bacteria</taxon>
        <taxon>Pseudomonadati</taxon>
        <taxon>Pseudomonadota</taxon>
        <taxon>Gammaproteobacteria</taxon>
        <taxon>Alteromonadales</taxon>
        <taxon>Alteromonadaceae</taxon>
        <taxon>Paraglaciecola</taxon>
    </lineage>
</organism>
<feature type="transmembrane region" description="Helical" evidence="6">
    <location>
        <begin position="261"/>
        <end position="280"/>
    </location>
</feature>
<evidence type="ECO:0000259" key="7">
    <source>
        <dbReference type="PROSITE" id="PS50156"/>
    </source>
</evidence>
<dbReference type="RefSeq" id="WP_191866505.1">
    <property type="nucleotide sequence ID" value="NZ_BMZC01000008.1"/>
</dbReference>
<feature type="transmembrane region" description="Helical" evidence="6">
    <location>
        <begin position="389"/>
        <end position="415"/>
    </location>
</feature>
<proteinExistence type="predicted"/>
<dbReference type="PROSITE" id="PS50156">
    <property type="entry name" value="SSD"/>
    <property type="match status" value="1"/>
</dbReference>
<dbReference type="EMBL" id="BMZC01000008">
    <property type="protein sequence ID" value="GGZ70224.1"/>
    <property type="molecule type" value="Genomic_DNA"/>
</dbReference>
<evidence type="ECO:0000256" key="1">
    <source>
        <dbReference type="ARBA" id="ARBA00004651"/>
    </source>
</evidence>
<feature type="transmembrane region" description="Helical" evidence="6">
    <location>
        <begin position="746"/>
        <end position="767"/>
    </location>
</feature>
<comment type="caution">
    <text evidence="8">The sequence shown here is derived from an EMBL/GenBank/DDBJ whole genome shotgun (WGS) entry which is preliminary data.</text>
</comment>
<feature type="transmembrane region" description="Helical" evidence="6">
    <location>
        <begin position="670"/>
        <end position="690"/>
    </location>
</feature>
<dbReference type="InterPro" id="IPR004869">
    <property type="entry name" value="MMPL_dom"/>
</dbReference>
<feature type="transmembrane region" description="Helical" evidence="6">
    <location>
        <begin position="364"/>
        <end position="383"/>
    </location>
</feature>
<name>A0A8H9M5A0_9ALTE</name>
<comment type="subcellular location">
    <subcellularLocation>
        <location evidence="1">Cell membrane</location>
        <topology evidence="1">Multi-pass membrane protein</topology>
    </subcellularLocation>
</comment>
<feature type="transmembrane region" description="Helical" evidence="6">
    <location>
        <begin position="773"/>
        <end position="798"/>
    </location>
</feature>
<keyword evidence="3 6" id="KW-0812">Transmembrane</keyword>
<evidence type="ECO:0000256" key="6">
    <source>
        <dbReference type="SAM" id="Phobius"/>
    </source>
</evidence>
<keyword evidence="4 6" id="KW-1133">Transmembrane helix</keyword>
<evidence type="ECO:0000256" key="5">
    <source>
        <dbReference type="ARBA" id="ARBA00023136"/>
    </source>
</evidence>
<keyword evidence="5 6" id="KW-0472">Membrane</keyword>
<dbReference type="InterPro" id="IPR050545">
    <property type="entry name" value="Mycobact_MmpL"/>
</dbReference>
<gene>
    <name evidence="8" type="ORF">GCM10011274_30770</name>
</gene>
<dbReference type="Gene3D" id="1.20.1640.10">
    <property type="entry name" value="Multidrug efflux transporter AcrB transmembrane domain"/>
    <property type="match status" value="2"/>
</dbReference>
<protein>
    <submittedName>
        <fullName evidence="8">Membrane protein</fullName>
    </submittedName>
</protein>
<dbReference type="Proteomes" id="UP000622604">
    <property type="component" value="Unassembled WGS sequence"/>
</dbReference>
<dbReference type="Pfam" id="PF03176">
    <property type="entry name" value="MMPL"/>
    <property type="match status" value="2"/>
</dbReference>
<dbReference type="GO" id="GO:0005886">
    <property type="term" value="C:plasma membrane"/>
    <property type="evidence" value="ECO:0007669"/>
    <property type="project" value="UniProtKB-SubCell"/>
</dbReference>
<evidence type="ECO:0000256" key="4">
    <source>
        <dbReference type="ARBA" id="ARBA00022989"/>
    </source>
</evidence>
<dbReference type="InterPro" id="IPR000731">
    <property type="entry name" value="SSD"/>
</dbReference>
<dbReference type="PANTHER" id="PTHR33406">
    <property type="entry name" value="MEMBRANE PROTEIN MJ1562-RELATED"/>
    <property type="match status" value="1"/>
</dbReference>
<evidence type="ECO:0000313" key="8">
    <source>
        <dbReference type="EMBL" id="GGZ70224.1"/>
    </source>
</evidence>
<accession>A0A8H9M5A0</accession>
<evidence type="ECO:0000256" key="3">
    <source>
        <dbReference type="ARBA" id="ARBA00022692"/>
    </source>
</evidence>
<feature type="domain" description="SSD" evidence="7">
    <location>
        <begin position="668"/>
        <end position="800"/>
    </location>
</feature>
<reference evidence="8 9" key="1">
    <citation type="journal article" date="2014" name="Int. J. Syst. Evol. Microbiol.">
        <title>Complete genome sequence of Corynebacterium casei LMG S-19264T (=DSM 44701T), isolated from a smear-ripened cheese.</title>
        <authorList>
            <consortium name="US DOE Joint Genome Institute (JGI-PGF)"/>
            <person name="Walter F."/>
            <person name="Albersmeier A."/>
            <person name="Kalinowski J."/>
            <person name="Ruckert C."/>
        </authorList>
    </citation>
    <scope>NUCLEOTIDE SEQUENCE [LARGE SCALE GENOMIC DNA]</scope>
    <source>
        <strain evidence="8 9">KCTC 32337</strain>
    </source>
</reference>
<dbReference type="PANTHER" id="PTHR33406:SF12">
    <property type="entry name" value="BLR2997 PROTEIN"/>
    <property type="match status" value="1"/>
</dbReference>
<sequence length="811" mass="91064">MSRFLADFIIRHAKLILLAFAILGGLAAWSAQQFKIDASADTLLIKNNKLFVETQVVNERFSPQEFILVAYKPKNHALFSQRTFNDIQQISSELTALPRVGEVTNILNVPLLTLTDELDPNLEPDQLTWQANRYSAEKMREVFTDHPLFTDLLVNQDQTATAMQIVFKPNKELLDIQSQIIAIQKKILDNENGELSEQDEQKIEALKTKAQPIEEKLKETRQQEIKQIYQIIKPYKDDSDLYLGGAYVLGQQMIDIIQSDLTIFGSAIGLAICVILFLLFRKIRWVILPLLCCGLSVILTVGLFGLLDLRATVISSNFIALQLILTLAVVVHLIVEFRQREEADDEASQQALLRQTFINKFKPCLYAGITTSVGFASLIFSGIQPVVSFGWMMIVAMGVSICVSLLLFPAVLASFKRKGDSHESRFSRYIVSSISGFTLKFPTFIVLTTLVVGGGAIFGILKLDVENSFLNYFKESTQVRTELEFIDQEFGGSTPLDLIYTIPEDERRDDLVMSAKTIQTLQKIQHVMRQYDATGNITSVVNFTELAKKINQGKPLTEYELTVIYKLLDESLTDQLLGAYFNPENNQLRISTRIQDSTENFNRAEFLETFRSDLDMLDISPDSYSLTNLFVLYQDILQRLFASQIMTLGLVFCALFVVLLVIFRSIKVALIAVLPNILTTLVILGVMGWLSIPLDLMTITISAIAMGIAVDDTIHFVHRYLEELNGRNSHNDADNQAAIDKTFKSVGYALIYTTTIIAIGFSLLSFSDFVPSILFGLLTSLAMLLAFITDTTLLPVLLKKFVKRKSTSPAS</sequence>
<evidence type="ECO:0000256" key="2">
    <source>
        <dbReference type="ARBA" id="ARBA00022475"/>
    </source>
</evidence>
<dbReference type="AlphaFoldDB" id="A0A8H9M5A0"/>
<feature type="transmembrane region" description="Helical" evidence="6">
    <location>
        <begin position="641"/>
        <end position="663"/>
    </location>
</feature>
<dbReference type="SUPFAM" id="SSF82866">
    <property type="entry name" value="Multidrug efflux transporter AcrB transmembrane domain"/>
    <property type="match status" value="2"/>
</dbReference>